<comment type="caution">
    <text evidence="2">The sequence shown here is derived from an EMBL/GenBank/DDBJ whole genome shotgun (WGS) entry which is preliminary data.</text>
</comment>
<dbReference type="AlphaFoldDB" id="A0A9Q0YD98"/>
<gene>
    <name evidence="2" type="ORF">HOLleu_41194</name>
</gene>
<evidence type="ECO:0008006" key="4">
    <source>
        <dbReference type="Google" id="ProtNLM"/>
    </source>
</evidence>
<feature type="chain" id="PRO_5040452971" description="Secreted protein" evidence="1">
    <location>
        <begin position="18"/>
        <end position="89"/>
    </location>
</feature>
<evidence type="ECO:0000256" key="1">
    <source>
        <dbReference type="SAM" id="SignalP"/>
    </source>
</evidence>
<evidence type="ECO:0000313" key="3">
    <source>
        <dbReference type="Proteomes" id="UP001152320"/>
    </source>
</evidence>
<dbReference type="EMBL" id="JAIZAY010000023">
    <property type="protein sequence ID" value="KAJ8019554.1"/>
    <property type="molecule type" value="Genomic_DNA"/>
</dbReference>
<reference evidence="2" key="1">
    <citation type="submission" date="2021-10" db="EMBL/GenBank/DDBJ databases">
        <title>Tropical sea cucumber genome reveals ecological adaptation and Cuvierian tubules defense mechanism.</title>
        <authorList>
            <person name="Chen T."/>
        </authorList>
    </citation>
    <scope>NUCLEOTIDE SEQUENCE</scope>
    <source>
        <strain evidence="2">Nanhai2018</strain>
        <tissue evidence="2">Muscle</tissue>
    </source>
</reference>
<organism evidence="2 3">
    <name type="scientific">Holothuria leucospilota</name>
    <name type="common">Black long sea cucumber</name>
    <name type="synonym">Mertensiothuria leucospilota</name>
    <dbReference type="NCBI Taxonomy" id="206669"/>
    <lineage>
        <taxon>Eukaryota</taxon>
        <taxon>Metazoa</taxon>
        <taxon>Echinodermata</taxon>
        <taxon>Eleutherozoa</taxon>
        <taxon>Echinozoa</taxon>
        <taxon>Holothuroidea</taxon>
        <taxon>Aspidochirotacea</taxon>
        <taxon>Aspidochirotida</taxon>
        <taxon>Holothuriidae</taxon>
        <taxon>Holothuria</taxon>
    </lineage>
</organism>
<protein>
    <recommendedName>
        <fullName evidence="4">Secreted protein</fullName>
    </recommendedName>
</protein>
<evidence type="ECO:0000313" key="2">
    <source>
        <dbReference type="EMBL" id="KAJ8019554.1"/>
    </source>
</evidence>
<name>A0A9Q0YD98_HOLLE</name>
<feature type="signal peptide" evidence="1">
    <location>
        <begin position="1"/>
        <end position="17"/>
    </location>
</feature>
<keyword evidence="3" id="KW-1185">Reference proteome</keyword>
<proteinExistence type="predicted"/>
<sequence>MLAFLLQFTLKTLQLRCDHTETKIYCVLQSGAEKQMACTYFYGTILTETFFTMQFLCEQFHRKMYMPLLCSSYQQKAADFGFGVNAPLF</sequence>
<keyword evidence="1" id="KW-0732">Signal</keyword>
<accession>A0A9Q0YD98</accession>
<dbReference type="Proteomes" id="UP001152320">
    <property type="component" value="Chromosome 23"/>
</dbReference>